<evidence type="ECO:0000256" key="2">
    <source>
        <dbReference type="ARBA" id="ARBA00019992"/>
    </source>
</evidence>
<comment type="similarity">
    <text evidence="1">Belongs to the TTC38 family.</text>
</comment>
<keyword evidence="3" id="KW-0677">Repeat</keyword>
<dbReference type="EMBL" id="OMOR01000001">
    <property type="protein sequence ID" value="SPH20296.1"/>
    <property type="molecule type" value="Genomic_DNA"/>
</dbReference>
<gene>
    <name evidence="5" type="ORF">ASD8599_01031</name>
</gene>
<keyword evidence="4" id="KW-0802">TPR repeat</keyword>
<dbReference type="InterPro" id="IPR033891">
    <property type="entry name" value="TTC38"/>
</dbReference>
<dbReference type="SUPFAM" id="SSF48452">
    <property type="entry name" value="TPR-like"/>
    <property type="match status" value="1"/>
</dbReference>
<accession>A0A2R8BBL1</accession>
<evidence type="ECO:0000256" key="4">
    <source>
        <dbReference type="ARBA" id="ARBA00022803"/>
    </source>
</evidence>
<evidence type="ECO:0000256" key="1">
    <source>
        <dbReference type="ARBA" id="ARBA00005857"/>
    </source>
</evidence>
<evidence type="ECO:0000313" key="5">
    <source>
        <dbReference type="EMBL" id="SPH20296.1"/>
    </source>
</evidence>
<dbReference type="CDD" id="cd05804">
    <property type="entry name" value="StaR_like"/>
    <property type="match status" value="1"/>
</dbReference>
<sequence length="450" mass="49221">MALYDICQSPVSLSSAQQLENWNGLVHGFLSHGTQTPVHLGALLAANPGFAMGHAARGLFSLMMGRKELWSVAEDAAVSARAAMAQSDITTRERGWVAALDAWLNDCPSSAIAQMEAILRENPADTLSAKVSHAIRFILGDGTGMRRSVERVLGAHTSDHACRGYILGCHAFTLEETGEYAAAERAGLQGLQYATDDAWGLHAVAHVYDMTADPDAGIRLIENNTSAWTHCNNFRYHVWWHKALLHLDRGELDTVMSLYDTQIREDKTDDYRDIANATSLLMRLELEGVDVGNRWAELADFAQNRTDDGCVVFADLHYMLALSGADRADAKADMAQRFLRDAKDTGEMAKRVADPGLAALAGLNAFSEGRYGDAFVNLATARPAMQTIGGSHAQRDVFERMTIDAGIRAGRIDETEVILGERMAQRAGHRDRFTSSRFASLADARRIPAQ</sequence>
<dbReference type="AlphaFoldDB" id="A0A2R8BBL1"/>
<proteinExistence type="inferred from homology"/>
<dbReference type="OrthoDB" id="9815900at2"/>
<organism evidence="5 6">
    <name type="scientific">Ascidiaceihabitans donghaensis</name>
    <dbReference type="NCBI Taxonomy" id="1510460"/>
    <lineage>
        <taxon>Bacteria</taxon>
        <taxon>Pseudomonadati</taxon>
        <taxon>Pseudomonadota</taxon>
        <taxon>Alphaproteobacteria</taxon>
        <taxon>Rhodobacterales</taxon>
        <taxon>Paracoccaceae</taxon>
        <taxon>Ascidiaceihabitans</taxon>
    </lineage>
</organism>
<dbReference type="Proteomes" id="UP000244880">
    <property type="component" value="Unassembled WGS sequence"/>
</dbReference>
<name>A0A2R8BBL1_9RHOB</name>
<evidence type="ECO:0000256" key="3">
    <source>
        <dbReference type="ARBA" id="ARBA00022737"/>
    </source>
</evidence>
<dbReference type="PANTHER" id="PTHR16263">
    <property type="entry name" value="TETRATRICOPEPTIDE REPEAT PROTEIN 38"/>
    <property type="match status" value="1"/>
</dbReference>
<keyword evidence="6" id="KW-1185">Reference proteome</keyword>
<reference evidence="5 6" key="1">
    <citation type="submission" date="2018-03" db="EMBL/GenBank/DDBJ databases">
        <authorList>
            <person name="Keele B.F."/>
        </authorList>
    </citation>
    <scope>NUCLEOTIDE SEQUENCE [LARGE SCALE GENOMIC DNA]</scope>
    <source>
        <strain evidence="5 6">CECT 8599</strain>
    </source>
</reference>
<protein>
    <recommendedName>
        <fullName evidence="2">Tetratricopeptide repeat protein 38</fullName>
    </recommendedName>
</protein>
<dbReference type="RefSeq" id="WP_108827526.1">
    <property type="nucleotide sequence ID" value="NZ_OMOR01000001.1"/>
</dbReference>
<dbReference type="PANTHER" id="PTHR16263:SF4">
    <property type="entry name" value="TETRATRICOPEPTIDE REPEAT PROTEIN 38"/>
    <property type="match status" value="1"/>
</dbReference>
<dbReference type="InterPro" id="IPR011990">
    <property type="entry name" value="TPR-like_helical_dom_sf"/>
</dbReference>
<evidence type="ECO:0000313" key="6">
    <source>
        <dbReference type="Proteomes" id="UP000244880"/>
    </source>
</evidence>